<dbReference type="RefSeq" id="WP_377089256.1">
    <property type="nucleotide sequence ID" value="NZ_JBHSJL010000014.1"/>
</dbReference>
<proteinExistence type="inferred from homology"/>
<comment type="similarity">
    <text evidence="2">Belongs to the glycosyl hydrolase 33 family.</text>
</comment>
<comment type="catalytic activity">
    <reaction evidence="1">
        <text>Hydrolysis of alpha-(2-&gt;3)-, alpha-(2-&gt;6)-, alpha-(2-&gt;8)- glycosidic linkages of terminal sialic acid residues in oligosaccharides, glycoproteins, glycolipids, colominic acid and synthetic substrates.</text>
        <dbReference type="EC" id="3.2.1.18"/>
    </reaction>
</comment>
<gene>
    <name evidence="6" type="ORF">ACFSW8_02060</name>
</gene>
<dbReference type="Gene3D" id="2.120.10.10">
    <property type="match status" value="1"/>
</dbReference>
<keyword evidence="4" id="KW-0732">Signal</keyword>
<evidence type="ECO:0000313" key="7">
    <source>
        <dbReference type="Proteomes" id="UP001597389"/>
    </source>
</evidence>
<organism evidence="6 7">
    <name type="scientific">Rubritalea tangerina</name>
    <dbReference type="NCBI Taxonomy" id="430798"/>
    <lineage>
        <taxon>Bacteria</taxon>
        <taxon>Pseudomonadati</taxon>
        <taxon>Verrucomicrobiota</taxon>
        <taxon>Verrucomicrobiia</taxon>
        <taxon>Verrucomicrobiales</taxon>
        <taxon>Rubritaleaceae</taxon>
        <taxon>Rubritalea</taxon>
    </lineage>
</organism>
<evidence type="ECO:0000259" key="5">
    <source>
        <dbReference type="Pfam" id="PF13088"/>
    </source>
</evidence>
<sequence length="402" mass="44117">MKLNKCIPLAGLILTAPLFASPSEIPTKQGEVIFAIRDIPAGTPKEGHGKNAKKYGYRIPSLLTTKQGSILAFSERRLGLHDHAQNDIVLKRSTDGGKTWGKEIVAVEDGMHSINDPLTVQLDDGRIMLMYARFPYGRHARASGWIKMADPGYDNPETNILTFITYSSDDGLTWSKPQDITRSVKQAHWLNANTPGAMIQLKKGPHKGRIITPLWGCVPVEKEGKIQRSWEIAVAYSDDLGKTWKRTNSLDDPEKGFPNECQIAEASNGDLVIISRNQSGERMRKKSISKDGGLTWSVLKTDPTLPSVACMGSIISGPQKADGSWDLYATFPSNKGRKNGQIAISNDNGQTFNIKSIITGPFAYSASQISPDGKSILCLYETDGYKSERILSIPLKTLQSAK</sequence>
<dbReference type="EMBL" id="JBHUJB010000011">
    <property type="protein sequence ID" value="MFD2157676.1"/>
    <property type="molecule type" value="Genomic_DNA"/>
</dbReference>
<dbReference type="PANTHER" id="PTHR10628:SF30">
    <property type="entry name" value="EXO-ALPHA-SIALIDASE"/>
    <property type="match status" value="1"/>
</dbReference>
<accession>A0ABW4Z6S8</accession>
<protein>
    <recommendedName>
        <fullName evidence="3">exo-alpha-sialidase</fullName>
        <ecNumber evidence="3">3.2.1.18</ecNumber>
    </recommendedName>
</protein>
<evidence type="ECO:0000256" key="2">
    <source>
        <dbReference type="ARBA" id="ARBA00009348"/>
    </source>
</evidence>
<comment type="caution">
    <text evidence="6">The sequence shown here is derived from an EMBL/GenBank/DDBJ whole genome shotgun (WGS) entry which is preliminary data.</text>
</comment>
<keyword evidence="7" id="KW-1185">Reference proteome</keyword>
<evidence type="ECO:0000256" key="3">
    <source>
        <dbReference type="ARBA" id="ARBA00012733"/>
    </source>
</evidence>
<dbReference type="Proteomes" id="UP001597389">
    <property type="component" value="Unassembled WGS sequence"/>
</dbReference>
<dbReference type="InterPro" id="IPR011040">
    <property type="entry name" value="Sialidase"/>
</dbReference>
<evidence type="ECO:0000256" key="4">
    <source>
        <dbReference type="SAM" id="SignalP"/>
    </source>
</evidence>
<dbReference type="InterPro" id="IPR036278">
    <property type="entry name" value="Sialidase_sf"/>
</dbReference>
<feature type="signal peptide" evidence="4">
    <location>
        <begin position="1"/>
        <end position="20"/>
    </location>
</feature>
<evidence type="ECO:0000256" key="1">
    <source>
        <dbReference type="ARBA" id="ARBA00000427"/>
    </source>
</evidence>
<dbReference type="SUPFAM" id="SSF50939">
    <property type="entry name" value="Sialidases"/>
    <property type="match status" value="1"/>
</dbReference>
<name>A0ABW4Z6S8_9BACT</name>
<dbReference type="Pfam" id="PF13088">
    <property type="entry name" value="BNR_2"/>
    <property type="match status" value="1"/>
</dbReference>
<dbReference type="EC" id="3.2.1.18" evidence="3"/>
<feature type="chain" id="PRO_5047383971" description="exo-alpha-sialidase" evidence="4">
    <location>
        <begin position="21"/>
        <end position="402"/>
    </location>
</feature>
<dbReference type="PANTHER" id="PTHR10628">
    <property type="entry name" value="SIALIDASE"/>
    <property type="match status" value="1"/>
</dbReference>
<dbReference type="CDD" id="cd15482">
    <property type="entry name" value="Sialidase_non-viral"/>
    <property type="match status" value="1"/>
</dbReference>
<reference evidence="7" key="1">
    <citation type="journal article" date="2019" name="Int. J. Syst. Evol. Microbiol.">
        <title>The Global Catalogue of Microorganisms (GCM) 10K type strain sequencing project: providing services to taxonomists for standard genome sequencing and annotation.</title>
        <authorList>
            <consortium name="The Broad Institute Genomics Platform"/>
            <consortium name="The Broad Institute Genome Sequencing Center for Infectious Disease"/>
            <person name="Wu L."/>
            <person name="Ma J."/>
        </authorList>
    </citation>
    <scope>NUCLEOTIDE SEQUENCE [LARGE SCALE GENOMIC DNA]</scope>
    <source>
        <strain evidence="7">CCUG 57942</strain>
    </source>
</reference>
<dbReference type="InterPro" id="IPR026856">
    <property type="entry name" value="Sialidase_fam"/>
</dbReference>
<evidence type="ECO:0000313" key="6">
    <source>
        <dbReference type="EMBL" id="MFD2157676.1"/>
    </source>
</evidence>
<feature type="domain" description="Sialidase" evidence="5">
    <location>
        <begin position="85"/>
        <end position="374"/>
    </location>
</feature>